<comment type="subcellular location">
    <subcellularLocation>
        <location evidence="1">Membrane</location>
        <topology evidence="1">Multi-pass membrane protein</topology>
    </subcellularLocation>
</comment>
<evidence type="ECO:0008006" key="7">
    <source>
        <dbReference type="Google" id="ProtNLM"/>
    </source>
</evidence>
<accession>A0A7S4C8K5</accession>
<feature type="transmembrane region" description="Helical" evidence="5">
    <location>
        <begin position="167"/>
        <end position="187"/>
    </location>
</feature>
<feature type="transmembrane region" description="Helical" evidence="5">
    <location>
        <begin position="78"/>
        <end position="99"/>
    </location>
</feature>
<organism evidence="6">
    <name type="scientific">Eutreptiella gymnastica</name>
    <dbReference type="NCBI Taxonomy" id="73025"/>
    <lineage>
        <taxon>Eukaryota</taxon>
        <taxon>Discoba</taxon>
        <taxon>Euglenozoa</taxon>
        <taxon>Euglenida</taxon>
        <taxon>Spirocuta</taxon>
        <taxon>Euglenophyceae</taxon>
        <taxon>Eutreptiales</taxon>
        <taxon>Eutreptiaceae</taxon>
        <taxon>Eutreptiella</taxon>
    </lineage>
</organism>
<feature type="transmembrane region" description="Helical" evidence="5">
    <location>
        <begin position="111"/>
        <end position="133"/>
    </location>
</feature>
<evidence type="ECO:0000256" key="2">
    <source>
        <dbReference type="ARBA" id="ARBA00022692"/>
    </source>
</evidence>
<protein>
    <recommendedName>
        <fullName evidence="7">Sugar phosphate transporter domain-containing protein</fullName>
    </recommendedName>
</protein>
<sequence length="198" mass="21160">MVPLPVMVTDWVLRSQRFSYGIQASVLTIVLGALVTGSGDLDLNIAGYGFAILSCGLQALYLVYAAKAHDVGYLSHGIMYYTSLMSIPILVILALGFEYQGLLAFPHWNQAGFLFCLVSAFGVGSLLNYALFLCCTLNSALTTVIVGQLKGMLSTILGFFLFGKVNITTVGVLGIALNSAGGVAYAWTKHMEKLAQSE</sequence>
<evidence type="ECO:0000256" key="4">
    <source>
        <dbReference type="ARBA" id="ARBA00023136"/>
    </source>
</evidence>
<evidence type="ECO:0000313" key="6">
    <source>
        <dbReference type="EMBL" id="CAE0790088.1"/>
    </source>
</evidence>
<evidence type="ECO:0000256" key="1">
    <source>
        <dbReference type="ARBA" id="ARBA00004141"/>
    </source>
</evidence>
<dbReference type="InterPro" id="IPR050186">
    <property type="entry name" value="TPT_transporter"/>
</dbReference>
<evidence type="ECO:0000256" key="5">
    <source>
        <dbReference type="SAM" id="Phobius"/>
    </source>
</evidence>
<dbReference type="PANTHER" id="PTHR11132">
    <property type="entry name" value="SOLUTE CARRIER FAMILY 35"/>
    <property type="match status" value="1"/>
</dbReference>
<gene>
    <name evidence="6" type="ORF">EGYM00163_LOCUS1202</name>
</gene>
<keyword evidence="2 5" id="KW-0812">Transmembrane</keyword>
<feature type="transmembrane region" description="Helical" evidence="5">
    <location>
        <begin position="20"/>
        <end position="39"/>
    </location>
</feature>
<feature type="transmembrane region" description="Helical" evidence="5">
    <location>
        <begin position="140"/>
        <end position="161"/>
    </location>
</feature>
<keyword evidence="3 5" id="KW-1133">Transmembrane helix</keyword>
<keyword evidence="4 5" id="KW-0472">Membrane</keyword>
<dbReference type="GO" id="GO:0016020">
    <property type="term" value="C:membrane"/>
    <property type="evidence" value="ECO:0007669"/>
    <property type="project" value="UniProtKB-SubCell"/>
</dbReference>
<name>A0A7S4C8K5_9EUGL</name>
<evidence type="ECO:0000256" key="3">
    <source>
        <dbReference type="ARBA" id="ARBA00022989"/>
    </source>
</evidence>
<proteinExistence type="predicted"/>
<dbReference type="EMBL" id="HBJA01003735">
    <property type="protein sequence ID" value="CAE0790088.1"/>
    <property type="molecule type" value="Transcribed_RNA"/>
</dbReference>
<feature type="transmembrane region" description="Helical" evidence="5">
    <location>
        <begin position="45"/>
        <end position="66"/>
    </location>
</feature>
<reference evidence="6" key="1">
    <citation type="submission" date="2021-01" db="EMBL/GenBank/DDBJ databases">
        <authorList>
            <person name="Corre E."/>
            <person name="Pelletier E."/>
            <person name="Niang G."/>
            <person name="Scheremetjew M."/>
            <person name="Finn R."/>
            <person name="Kale V."/>
            <person name="Holt S."/>
            <person name="Cochrane G."/>
            <person name="Meng A."/>
            <person name="Brown T."/>
            <person name="Cohen L."/>
        </authorList>
    </citation>
    <scope>NUCLEOTIDE SEQUENCE</scope>
    <source>
        <strain evidence="6">CCMP1594</strain>
    </source>
</reference>
<dbReference type="AlphaFoldDB" id="A0A7S4C8K5"/>